<evidence type="ECO:0000313" key="3">
    <source>
        <dbReference type="EMBL" id="KAL1584279.1"/>
    </source>
</evidence>
<accession>A0AB34KH64</accession>
<keyword evidence="2" id="KW-0732">Signal</keyword>
<dbReference type="AlphaFoldDB" id="A0AB34KH64"/>
<comment type="caution">
    <text evidence="3">The sequence shown here is derived from an EMBL/GenBank/DDBJ whole genome shotgun (WGS) entry which is preliminary data.</text>
</comment>
<evidence type="ECO:0000313" key="4">
    <source>
        <dbReference type="Proteomes" id="UP000803884"/>
    </source>
</evidence>
<keyword evidence="4" id="KW-1185">Reference proteome</keyword>
<gene>
    <name evidence="3" type="ORF">WHR41_06819</name>
</gene>
<dbReference type="EMBL" id="JAAQHG020000027">
    <property type="protein sequence ID" value="KAL1584279.1"/>
    <property type="molecule type" value="Genomic_DNA"/>
</dbReference>
<dbReference type="Proteomes" id="UP000803884">
    <property type="component" value="Unassembled WGS sequence"/>
</dbReference>
<proteinExistence type="predicted"/>
<organism evidence="3 4">
    <name type="scientific">Cladosporium halotolerans</name>
    <dbReference type="NCBI Taxonomy" id="1052096"/>
    <lineage>
        <taxon>Eukaryota</taxon>
        <taxon>Fungi</taxon>
        <taxon>Dikarya</taxon>
        <taxon>Ascomycota</taxon>
        <taxon>Pezizomycotina</taxon>
        <taxon>Dothideomycetes</taxon>
        <taxon>Dothideomycetidae</taxon>
        <taxon>Cladosporiales</taxon>
        <taxon>Cladosporiaceae</taxon>
        <taxon>Cladosporium</taxon>
    </lineage>
</organism>
<feature type="region of interest" description="Disordered" evidence="1">
    <location>
        <begin position="40"/>
        <end position="86"/>
    </location>
</feature>
<feature type="compositionally biased region" description="Basic and acidic residues" evidence="1">
    <location>
        <begin position="51"/>
        <end position="60"/>
    </location>
</feature>
<dbReference type="RefSeq" id="XP_069227385.1">
    <property type="nucleotide sequence ID" value="XM_069375424.1"/>
</dbReference>
<protein>
    <submittedName>
        <fullName evidence="3">Uncharacterized protein</fullName>
    </submittedName>
</protein>
<feature type="compositionally biased region" description="Low complexity" evidence="1">
    <location>
        <begin position="61"/>
        <end position="72"/>
    </location>
</feature>
<feature type="signal peptide" evidence="2">
    <location>
        <begin position="1"/>
        <end position="20"/>
    </location>
</feature>
<sequence length="349" mass="38295">MRRWYLGALCAALMVFCACGSLFEQFASDSEDVNEVSHVTPGLPTALDATSEDHTGHDDALSSVSDLTSTTTQRKRGLRSSPDFKQARARGRKILEAFDDGDSPFQRVSDLRDWGWSPTDLSQEVVRDTLGQYVGVLKAKGISVESPTLHGVQWTHDRETVHDGVKHPATGGTYALVLDPQQGLLIPSKSYGPAWYVENKKGPAEHWPAAAPLPKLRNWADVAFLTWLQATMYEHRDALHYVLNINAINQATVDVVSEALRKDGVRSSVPPNWPGHVFTRVRPGPFTANDAYVAVLGTPNVLGSGWLVALHREQLGDKRLGGITVFDSSALESKDGRFQLSVLVEVTSR</sequence>
<dbReference type="PROSITE" id="PS51257">
    <property type="entry name" value="PROKAR_LIPOPROTEIN"/>
    <property type="match status" value="1"/>
</dbReference>
<dbReference type="GeneID" id="96008262"/>
<name>A0AB34KH64_9PEZI</name>
<evidence type="ECO:0000256" key="1">
    <source>
        <dbReference type="SAM" id="MobiDB-lite"/>
    </source>
</evidence>
<feature type="chain" id="PRO_5044324091" evidence="2">
    <location>
        <begin position="21"/>
        <end position="349"/>
    </location>
</feature>
<reference evidence="3 4" key="1">
    <citation type="journal article" date="2020" name="Microbiol. Resour. Announc.">
        <title>Draft Genome Sequence of a Cladosporium Species Isolated from the Mesophotic Ascidian Didemnum maculosum.</title>
        <authorList>
            <person name="Gioti A."/>
            <person name="Siaperas R."/>
            <person name="Nikolaivits E."/>
            <person name="Le Goff G."/>
            <person name="Ouazzani J."/>
            <person name="Kotoulas G."/>
            <person name="Topakas E."/>
        </authorList>
    </citation>
    <scope>NUCLEOTIDE SEQUENCE [LARGE SCALE GENOMIC DNA]</scope>
    <source>
        <strain evidence="3 4">TM138-S3</strain>
    </source>
</reference>
<evidence type="ECO:0000256" key="2">
    <source>
        <dbReference type="SAM" id="SignalP"/>
    </source>
</evidence>